<comment type="caution">
    <text evidence="1">The sequence shown here is derived from an EMBL/GenBank/DDBJ whole genome shotgun (WGS) entry which is preliminary data.</text>
</comment>
<dbReference type="EMBL" id="AHOM02000010">
    <property type="protein sequence ID" value="EJZ41198.1"/>
    <property type="molecule type" value="Genomic_DNA"/>
</dbReference>
<organism evidence="1 2">
    <name type="scientific">Leptospira licerasiae str. MMD4847</name>
    <dbReference type="NCBI Taxonomy" id="1049971"/>
    <lineage>
        <taxon>Bacteria</taxon>
        <taxon>Pseudomonadati</taxon>
        <taxon>Spirochaetota</taxon>
        <taxon>Spirochaetia</taxon>
        <taxon>Leptospirales</taxon>
        <taxon>Leptospiraceae</taxon>
        <taxon>Leptospira</taxon>
    </lineage>
</organism>
<reference evidence="1 2" key="1">
    <citation type="submission" date="2012-08" db="EMBL/GenBank/DDBJ databases">
        <authorList>
            <person name="Harkins D.M."/>
            <person name="Durkin A.S."/>
            <person name="Selengut J.D."/>
            <person name="Sanka R."/>
            <person name="DePew J."/>
            <person name="Purushe J."/>
            <person name="Matthias M.A."/>
            <person name="Vinetz J.M."/>
            <person name="Sutton G.G."/>
            <person name="Nelson W.C."/>
            <person name="Fouts D.E."/>
        </authorList>
    </citation>
    <scope>NUCLEOTIDE SEQUENCE [LARGE SCALE GENOMIC DNA]</scope>
    <source>
        <strain evidence="1 2">MMD4847</strain>
    </source>
</reference>
<name>A0ABN0H5R2_9LEPT</name>
<evidence type="ECO:0000313" key="2">
    <source>
        <dbReference type="Proteomes" id="UP000018720"/>
    </source>
</evidence>
<accession>A0ABN0H5R2</accession>
<evidence type="ECO:0000313" key="1">
    <source>
        <dbReference type="EMBL" id="EJZ41198.1"/>
    </source>
</evidence>
<sequence length="92" mass="10056">MHSHSSGKPDLRPAYPFRSDPKHKEFALRSLQLCVNNKIFCWSSNMGWKGGPRPGSGGGGGLVGEAFPLYHKIINLSITNSKLICRSSNINS</sequence>
<gene>
    <name evidence="1" type="ORF">LEP1GSC178_1301</name>
</gene>
<dbReference type="Proteomes" id="UP000018720">
    <property type="component" value="Unassembled WGS sequence"/>
</dbReference>
<proteinExistence type="predicted"/>
<protein>
    <submittedName>
        <fullName evidence="1">Uncharacterized protein</fullName>
    </submittedName>
</protein>
<keyword evidence="2" id="KW-1185">Reference proteome</keyword>